<evidence type="ECO:0000256" key="4">
    <source>
        <dbReference type="ARBA" id="ARBA00022898"/>
    </source>
</evidence>
<feature type="domain" description="Aminotransferase class I/classII large" evidence="6">
    <location>
        <begin position="43"/>
        <end position="363"/>
    </location>
</feature>
<dbReference type="SUPFAM" id="SSF53383">
    <property type="entry name" value="PLP-dependent transferases"/>
    <property type="match status" value="1"/>
</dbReference>
<dbReference type="NCBIfam" id="NF002878">
    <property type="entry name" value="PRK03321.1"/>
    <property type="match status" value="1"/>
</dbReference>
<evidence type="ECO:0000256" key="3">
    <source>
        <dbReference type="ARBA" id="ARBA00022679"/>
    </source>
</evidence>
<keyword evidence="8" id="KW-1185">Reference proteome</keyword>
<dbReference type="Gene3D" id="3.90.1150.10">
    <property type="entry name" value="Aspartate Aminotransferase, domain 1"/>
    <property type="match status" value="1"/>
</dbReference>
<evidence type="ECO:0000313" key="8">
    <source>
        <dbReference type="Proteomes" id="UP001501084"/>
    </source>
</evidence>
<proteinExistence type="inferred from homology"/>
<dbReference type="InterPro" id="IPR001917">
    <property type="entry name" value="Aminotrans_II_pyridoxalP_BS"/>
</dbReference>
<keyword evidence="2" id="KW-0032">Aminotransferase</keyword>
<dbReference type="PANTHER" id="PTHR43643:SF3">
    <property type="entry name" value="HISTIDINOL-PHOSPHATE AMINOTRANSFERASE"/>
    <property type="match status" value="1"/>
</dbReference>
<accession>A0ABN3B7H9</accession>
<dbReference type="InterPro" id="IPR004839">
    <property type="entry name" value="Aminotransferase_I/II_large"/>
</dbReference>
<keyword evidence="3" id="KW-0808">Transferase</keyword>
<evidence type="ECO:0000259" key="6">
    <source>
        <dbReference type="Pfam" id="PF00155"/>
    </source>
</evidence>
<evidence type="ECO:0000256" key="1">
    <source>
        <dbReference type="ARBA" id="ARBA00001933"/>
    </source>
</evidence>
<reference evidence="7 8" key="1">
    <citation type="journal article" date="2019" name="Int. J. Syst. Evol. Microbiol.">
        <title>The Global Catalogue of Microorganisms (GCM) 10K type strain sequencing project: providing services to taxonomists for standard genome sequencing and annotation.</title>
        <authorList>
            <consortium name="The Broad Institute Genomics Platform"/>
            <consortium name="The Broad Institute Genome Sequencing Center for Infectious Disease"/>
            <person name="Wu L."/>
            <person name="Ma J."/>
        </authorList>
    </citation>
    <scope>NUCLEOTIDE SEQUENCE [LARGE SCALE GENOMIC DNA]</scope>
    <source>
        <strain evidence="7 8">JCM 14919</strain>
    </source>
</reference>
<dbReference type="InterPro" id="IPR024892">
    <property type="entry name" value="ArAT"/>
</dbReference>
<organism evidence="7 8">
    <name type="scientific">Leucobacter alluvii</name>
    <dbReference type="NCBI Taxonomy" id="340321"/>
    <lineage>
        <taxon>Bacteria</taxon>
        <taxon>Bacillati</taxon>
        <taxon>Actinomycetota</taxon>
        <taxon>Actinomycetes</taxon>
        <taxon>Micrococcales</taxon>
        <taxon>Microbacteriaceae</taxon>
        <taxon>Leucobacter</taxon>
    </lineage>
</organism>
<dbReference type="InterPro" id="IPR050106">
    <property type="entry name" value="HistidinolP_aminotransfase"/>
</dbReference>
<dbReference type="CDD" id="cd00609">
    <property type="entry name" value="AAT_like"/>
    <property type="match status" value="1"/>
</dbReference>
<comment type="cofactor">
    <cofactor evidence="1 5">
        <name>pyridoxal 5'-phosphate</name>
        <dbReference type="ChEBI" id="CHEBI:597326"/>
    </cofactor>
</comment>
<comment type="caution">
    <text evidence="7">The sequence shown here is derived from an EMBL/GenBank/DDBJ whole genome shotgun (WGS) entry which is preliminary data.</text>
</comment>
<protein>
    <submittedName>
        <fullName evidence="7">Histidinol-phosphate transaminase</fullName>
    </submittedName>
</protein>
<dbReference type="Proteomes" id="UP001501084">
    <property type="component" value="Unassembled WGS sequence"/>
</dbReference>
<comment type="similarity">
    <text evidence="5">Belongs to the class-II pyridoxal-phosphate-dependent aminotransferase family.</text>
</comment>
<gene>
    <name evidence="7" type="primary">hisC</name>
    <name evidence="7" type="ORF">GCM10009786_22250</name>
</gene>
<evidence type="ECO:0000256" key="2">
    <source>
        <dbReference type="ARBA" id="ARBA00022576"/>
    </source>
</evidence>
<evidence type="ECO:0000313" key="7">
    <source>
        <dbReference type="EMBL" id="GAA2189371.1"/>
    </source>
</evidence>
<dbReference type="InterPro" id="IPR015424">
    <property type="entry name" value="PyrdxlP-dep_Trfase"/>
</dbReference>
<dbReference type="EMBL" id="BAAAOP010000010">
    <property type="protein sequence ID" value="GAA2189371.1"/>
    <property type="molecule type" value="Genomic_DNA"/>
</dbReference>
<dbReference type="PROSITE" id="PS00599">
    <property type="entry name" value="AA_TRANSFER_CLASS_2"/>
    <property type="match status" value="1"/>
</dbReference>
<dbReference type="Gene3D" id="3.40.640.10">
    <property type="entry name" value="Type I PLP-dependent aspartate aminotransferase-like (Major domain)"/>
    <property type="match status" value="1"/>
</dbReference>
<sequence length="377" mass="39700">MLAWSLDSLVMSDNVVPPVRFRADVLAVPAYRQGATPTKPGYKLSSNENPFEPLPGVLDAIAQRSDINRYAAVAMPELRETIGAEFGVDGTHVHLAAGSVAILFQLVQAAAAAGDEYLHAWPSFEAYPSLGLASGAVASRVPLTPTAEHDLDAMADAITERTRVVLLCSPNNPTGPAIRRADFDRFMTRVPADTLVVLDEAYREFVTDPEAVRGEEVLRQHPNLVVLRTFSKAYGLAGLRIGYGVGDPAIFAAAASVAIPLSVTGIAESAARASLTPAARAAHAERVAALAERRDALAAALRELGLAIPQAQANFVWIPETGQAPGGVADALALAADFSEAGTLVRPFAGVGVRVSVGEPESVPVVIDIVRQHLAQR</sequence>
<dbReference type="InterPro" id="IPR015421">
    <property type="entry name" value="PyrdxlP-dep_Trfase_major"/>
</dbReference>
<evidence type="ECO:0000256" key="5">
    <source>
        <dbReference type="RuleBase" id="RU003693"/>
    </source>
</evidence>
<dbReference type="InterPro" id="IPR015422">
    <property type="entry name" value="PyrdxlP-dep_Trfase_small"/>
</dbReference>
<dbReference type="Pfam" id="PF00155">
    <property type="entry name" value="Aminotran_1_2"/>
    <property type="match status" value="1"/>
</dbReference>
<dbReference type="PANTHER" id="PTHR43643">
    <property type="entry name" value="HISTIDINOL-PHOSPHATE AMINOTRANSFERASE 2"/>
    <property type="match status" value="1"/>
</dbReference>
<name>A0ABN3B7H9_9MICO</name>
<keyword evidence="4 5" id="KW-0663">Pyridoxal phosphate</keyword>